<evidence type="ECO:0000313" key="2">
    <source>
        <dbReference type="Proteomes" id="UP001227268"/>
    </source>
</evidence>
<proteinExistence type="predicted"/>
<gene>
    <name evidence="1" type="ORF">QFC21_006209</name>
</gene>
<keyword evidence="2" id="KW-1185">Reference proteome</keyword>
<evidence type="ECO:0000313" key="1">
    <source>
        <dbReference type="EMBL" id="KAJ9093838.1"/>
    </source>
</evidence>
<accession>A0ACC2V400</accession>
<organism evidence="1 2">
    <name type="scientific">Naganishia friedmannii</name>
    <dbReference type="NCBI Taxonomy" id="89922"/>
    <lineage>
        <taxon>Eukaryota</taxon>
        <taxon>Fungi</taxon>
        <taxon>Dikarya</taxon>
        <taxon>Basidiomycota</taxon>
        <taxon>Agaricomycotina</taxon>
        <taxon>Tremellomycetes</taxon>
        <taxon>Filobasidiales</taxon>
        <taxon>Filobasidiaceae</taxon>
        <taxon>Naganishia</taxon>
    </lineage>
</organism>
<protein>
    <submittedName>
        <fullName evidence="1">Uncharacterized protein</fullName>
    </submittedName>
</protein>
<sequence>MSEDEAHGHPSKTTADDAETSKPSKRPRTILACLACRQKKRRCDGGRPRCQRCVRTTTSCEYSVEFYAVPPAEAAVATQSGDSDHGVPASGSAAPVDISLHQSRQHQQLNNASFDPPPLAPVRCDDTAGPSFRFDPDEWKSDIQPRKNALPSPNDTGARVLGTNIPDPGRMDSATYNTNFSNTTQQQAFPTSDGLPDSNGLDEWTQLFLKQVFMPAEQPDVSSESRWIGQPGPSSYNLHPAQAQQQRQLPSDHSPNPFLSTLRDTVSPQRSNGLSKRVGKFRIPYFRVTCEVSAPPSPTHDPLPLEPSTNRQDYFDATGEVPNAAALQELLPIFEQRFGYFFCFISVARLQEKIRNEEASPILLNAICAISARYSRDYASQTPGDNPEMQTSSTSWSRQHNTGRATAYSGDVFAQKAKSQALKVLAVSDLDVCAALMILSWNEFGCDRDTGLWMYSGMAERMSVDCGLDQPPTQLDSEEDWTRLKFFYCLHLMDSIMVIGTGRQGSFGDVLPSVVTFPLIEGTNLHDPFPFLLEEPARSDELAALQPELVDIGSLMPKKLQFSIQNLQPYVSVGKSAGFIFMHLWFHTLVILFYAPSIVSDSQDVVQEEGRDVALSSAKSISDIAAFAELVDPQAITQPFVNYPFFTAGRLFVKETLLYVQMSADDSTVKSKPALALLKASARQNYERMKMLLTRLEFYWAGVRYITAALTQKAEGVGTAGLDIAEEGPNVTLVTALNSKAKAARVVVPSDPNWFGFGLTGAFNSPTDQAITILRPQTHQGQMTAYDGMGMDLATVRDVTIPYGRNPYEWENIAKWIDPR</sequence>
<name>A0ACC2V400_9TREE</name>
<dbReference type="EMBL" id="JASBWT010000028">
    <property type="protein sequence ID" value="KAJ9093838.1"/>
    <property type="molecule type" value="Genomic_DNA"/>
</dbReference>
<comment type="caution">
    <text evidence="1">The sequence shown here is derived from an EMBL/GenBank/DDBJ whole genome shotgun (WGS) entry which is preliminary data.</text>
</comment>
<reference evidence="1" key="1">
    <citation type="submission" date="2023-04" db="EMBL/GenBank/DDBJ databases">
        <title>Draft Genome sequencing of Naganishia species isolated from polar environments using Oxford Nanopore Technology.</title>
        <authorList>
            <person name="Leo P."/>
            <person name="Venkateswaran K."/>
        </authorList>
    </citation>
    <scope>NUCLEOTIDE SEQUENCE</scope>
    <source>
        <strain evidence="1">MNA-CCFEE 5423</strain>
    </source>
</reference>
<dbReference type="Proteomes" id="UP001227268">
    <property type="component" value="Unassembled WGS sequence"/>
</dbReference>